<reference evidence="2" key="2">
    <citation type="journal article" date="2014" name="ISME J.">
        <title>Microbial stratification in low pH oxic and suboxic macroscopic growths along an acid mine drainage.</title>
        <authorList>
            <person name="Mendez-Garcia C."/>
            <person name="Mesa V."/>
            <person name="Sprenger R.R."/>
            <person name="Richter M."/>
            <person name="Diez M.S."/>
            <person name="Solano J."/>
            <person name="Bargiela R."/>
            <person name="Golyshina O.V."/>
            <person name="Manteca A."/>
            <person name="Ramos J.L."/>
            <person name="Gallego J.R."/>
            <person name="Llorente I."/>
            <person name="Martins Dos Santos V.A."/>
            <person name="Jensen O.N."/>
            <person name="Pelaez A.I."/>
            <person name="Sanchez J."/>
            <person name="Ferrer M."/>
        </authorList>
    </citation>
    <scope>NUCLEOTIDE SEQUENCE</scope>
</reference>
<evidence type="ECO:0000313" key="2">
    <source>
        <dbReference type="EMBL" id="EQD69888.1"/>
    </source>
</evidence>
<sequence>MASEELTMRPATTHPALGQPSRLLPHERLQDMLDALTRSGYQCVGPKLRDDAILYERLDSAADLPMGVSVEQGPGSYRVSMTDSARRFAWANGPQAMKPLTFAPCETLWRATRREDGTLMFDARPRP</sequence>
<comment type="caution">
    <text evidence="2">The sequence shown here is derived from an EMBL/GenBank/DDBJ whole genome shotgun (WGS) entry which is preliminary data.</text>
</comment>
<dbReference type="AlphaFoldDB" id="T1BMR5"/>
<evidence type="ECO:0000256" key="1">
    <source>
        <dbReference type="SAM" id="MobiDB-lite"/>
    </source>
</evidence>
<gene>
    <name evidence="2" type="ORF">B1B_05286</name>
</gene>
<name>T1BMR5_9ZZZZ</name>
<feature type="region of interest" description="Disordered" evidence="1">
    <location>
        <begin position="1"/>
        <end position="24"/>
    </location>
</feature>
<reference evidence="2" key="1">
    <citation type="submission" date="2013-08" db="EMBL/GenBank/DDBJ databases">
        <authorList>
            <person name="Mendez C."/>
            <person name="Richter M."/>
            <person name="Ferrer M."/>
            <person name="Sanchez J."/>
        </authorList>
    </citation>
    <scope>NUCLEOTIDE SEQUENCE</scope>
</reference>
<accession>T1BMR5</accession>
<protein>
    <submittedName>
        <fullName evidence="2">Cytochrome c3 hydrogenase alpha (Or beta) chain</fullName>
    </submittedName>
</protein>
<organism evidence="2">
    <name type="scientific">mine drainage metagenome</name>
    <dbReference type="NCBI Taxonomy" id="410659"/>
    <lineage>
        <taxon>unclassified sequences</taxon>
        <taxon>metagenomes</taxon>
        <taxon>ecological metagenomes</taxon>
    </lineage>
</organism>
<proteinExistence type="predicted"/>
<dbReference type="EMBL" id="AUZY01003342">
    <property type="protein sequence ID" value="EQD69888.1"/>
    <property type="molecule type" value="Genomic_DNA"/>
</dbReference>